<reference evidence="2 3" key="1">
    <citation type="submission" date="2024-09" db="EMBL/GenBank/DDBJ databases">
        <title>Chromosome-scale assembly of Riccia fluitans.</title>
        <authorList>
            <person name="Paukszto L."/>
            <person name="Sawicki J."/>
            <person name="Karawczyk K."/>
            <person name="Piernik-Szablinska J."/>
            <person name="Szczecinska M."/>
            <person name="Mazdziarz M."/>
        </authorList>
    </citation>
    <scope>NUCLEOTIDE SEQUENCE [LARGE SCALE GENOMIC DNA]</scope>
    <source>
        <strain evidence="2">Rf_01</strain>
        <tissue evidence="2">Aerial parts of the thallus</tissue>
    </source>
</reference>
<gene>
    <name evidence="2" type="ORF">R1flu_028814</name>
</gene>
<feature type="region of interest" description="Disordered" evidence="1">
    <location>
        <begin position="1"/>
        <end position="29"/>
    </location>
</feature>
<evidence type="ECO:0000313" key="3">
    <source>
        <dbReference type="Proteomes" id="UP001605036"/>
    </source>
</evidence>
<dbReference type="Proteomes" id="UP001605036">
    <property type="component" value="Unassembled WGS sequence"/>
</dbReference>
<comment type="caution">
    <text evidence="2">The sequence shown here is derived from an EMBL/GenBank/DDBJ whole genome shotgun (WGS) entry which is preliminary data.</text>
</comment>
<evidence type="ECO:0000313" key="2">
    <source>
        <dbReference type="EMBL" id="KAL2610241.1"/>
    </source>
</evidence>
<accession>A0ABD1XQR3</accession>
<dbReference type="AlphaFoldDB" id="A0ABD1XQR3"/>
<proteinExistence type="predicted"/>
<protein>
    <submittedName>
        <fullName evidence="2">Uncharacterized protein</fullName>
    </submittedName>
</protein>
<evidence type="ECO:0000256" key="1">
    <source>
        <dbReference type="SAM" id="MobiDB-lite"/>
    </source>
</evidence>
<organism evidence="2 3">
    <name type="scientific">Riccia fluitans</name>
    <dbReference type="NCBI Taxonomy" id="41844"/>
    <lineage>
        <taxon>Eukaryota</taxon>
        <taxon>Viridiplantae</taxon>
        <taxon>Streptophyta</taxon>
        <taxon>Embryophyta</taxon>
        <taxon>Marchantiophyta</taxon>
        <taxon>Marchantiopsida</taxon>
        <taxon>Marchantiidae</taxon>
        <taxon>Marchantiales</taxon>
        <taxon>Ricciaceae</taxon>
        <taxon>Riccia</taxon>
    </lineage>
</organism>
<name>A0ABD1XQR3_9MARC</name>
<keyword evidence="3" id="KW-1185">Reference proteome</keyword>
<sequence>MFLQRSSDAEAPDPKRRGRTGHGFAWGGRSDQTTSLQIVAKFCVRPEPGSRELVTYVRRRKRTYTEGIVLQGTLIREADFTLRAIPRVRLFESRVAAVTSSTLPALTNPRNSEWANSALADDPRLLLSCWVAVSTRIEEGSVPQWRNCLSNAKADLPRQWRVGPLGRALRENAMQDLHFAGILAPQFDGEPGIYTREIALGAPPSAGAEQSTRSSPP</sequence>
<dbReference type="EMBL" id="JBHFFA010000008">
    <property type="protein sequence ID" value="KAL2610241.1"/>
    <property type="molecule type" value="Genomic_DNA"/>
</dbReference>